<dbReference type="SUPFAM" id="SSF51735">
    <property type="entry name" value="NAD(P)-binding Rossmann-fold domains"/>
    <property type="match status" value="1"/>
</dbReference>
<dbReference type="KEGG" id="zmp:Zymop_0872"/>
<dbReference type="PANTHER" id="PTHR24321">
    <property type="entry name" value="DEHYDROGENASES, SHORT CHAIN"/>
    <property type="match status" value="1"/>
</dbReference>
<reference evidence="3 4" key="1">
    <citation type="journal article" date="2011" name="J. Bacteriol.">
        <title>Genome sequence of the ethanol-producing Zymomonas mobilis subsp. pomaceae lectotype strain ATCC 29192.</title>
        <authorList>
            <person name="Kouvelis V.N."/>
            <person name="Davenport K.W."/>
            <person name="Brettin T.S."/>
            <person name="Bruce D."/>
            <person name="Detter C."/>
            <person name="Han C.S."/>
            <person name="Nolan M."/>
            <person name="Tapia R."/>
            <person name="Damoulaki A."/>
            <person name="Kyrpides N.C."/>
            <person name="Typas M.A."/>
            <person name="Pappas K.M."/>
        </authorList>
    </citation>
    <scope>NUCLEOTIDE SEQUENCE [LARGE SCALE GENOMIC DNA]</scope>
    <source>
        <strain evidence="4">ATCC 29192 / DSM 22645 / JCM 10191 / CCUG 17912 / NBRC 13757 / NCIMB 11200 / NRRL B-4491 / Barker I</strain>
    </source>
</reference>
<dbReference type="NCBIfam" id="NF005559">
    <property type="entry name" value="PRK07231.1"/>
    <property type="match status" value="1"/>
</dbReference>
<dbReference type="HOGENOM" id="CLU_010194_1_2_5"/>
<accession>F8ESJ6</accession>
<dbReference type="RefSeq" id="WP_013934167.1">
    <property type="nucleotide sequence ID" value="NC_015709.1"/>
</dbReference>
<dbReference type="EMBL" id="CP002865">
    <property type="protein sequence ID" value="AEI37771.1"/>
    <property type="molecule type" value="Genomic_DNA"/>
</dbReference>
<dbReference type="CDD" id="cd05233">
    <property type="entry name" value="SDR_c"/>
    <property type="match status" value="1"/>
</dbReference>
<sequence length="251" mass="26287">MKFQNKIIIITGGGNGIGKAAAERFASEGATVVLADWKVEDAEKVAQSLPGGRAISYKIDVSDPEAVKQMMEAVAKKYGKIDVLINNAGILITGNIIDSSVEDWKKLSSVNIDGVVYCAKFAMPYLLKSKGCIVNTASVSGLGADWGMVYYCTTKGAVVNLTRALALDHGSAGVRVNSVCPCLVKTNMAASWPESAQAKFTDRVTLGRIPQPEEIASVIAFLASDDAGFITGVNLPVDGGATASDGQPRLG</sequence>
<dbReference type="FunFam" id="3.40.50.720:FF:000084">
    <property type="entry name" value="Short-chain dehydrogenase reductase"/>
    <property type="match status" value="1"/>
</dbReference>
<comment type="similarity">
    <text evidence="1">Belongs to the short-chain dehydrogenases/reductases (SDR) family.</text>
</comment>
<evidence type="ECO:0000256" key="1">
    <source>
        <dbReference type="ARBA" id="ARBA00006484"/>
    </source>
</evidence>
<dbReference type="Pfam" id="PF13561">
    <property type="entry name" value="adh_short_C2"/>
    <property type="match status" value="1"/>
</dbReference>
<evidence type="ECO:0000313" key="3">
    <source>
        <dbReference type="EMBL" id="AEI37771.1"/>
    </source>
</evidence>
<dbReference type="Proteomes" id="UP000000491">
    <property type="component" value="Chromosome"/>
</dbReference>
<organism evidence="3 4">
    <name type="scientific">Zymomonas mobilis subsp. pomaceae (strain ATCC 29192 / DSM 22645 / JCM 10191 / CCUG 17912 / NBRC 13757 / NCIMB 11200 / NRRL B-4491 / Barker I)</name>
    <dbReference type="NCBI Taxonomy" id="579138"/>
    <lineage>
        <taxon>Bacteria</taxon>
        <taxon>Pseudomonadati</taxon>
        <taxon>Pseudomonadota</taxon>
        <taxon>Alphaproteobacteria</taxon>
        <taxon>Sphingomonadales</taxon>
        <taxon>Zymomonadaceae</taxon>
        <taxon>Zymomonas</taxon>
    </lineage>
</organism>
<dbReference type="eggNOG" id="COG1028">
    <property type="taxonomic scope" value="Bacteria"/>
</dbReference>
<dbReference type="InterPro" id="IPR002347">
    <property type="entry name" value="SDR_fam"/>
</dbReference>
<evidence type="ECO:0000313" key="4">
    <source>
        <dbReference type="Proteomes" id="UP000000491"/>
    </source>
</evidence>
<dbReference type="InterPro" id="IPR036291">
    <property type="entry name" value="NAD(P)-bd_dom_sf"/>
</dbReference>
<evidence type="ECO:0000256" key="2">
    <source>
        <dbReference type="ARBA" id="ARBA00023002"/>
    </source>
</evidence>
<dbReference type="STRING" id="579138.Zymop_0872"/>
<name>F8ESJ6_ZYMMT</name>
<dbReference type="InterPro" id="IPR020904">
    <property type="entry name" value="Sc_DH/Rdtase_CS"/>
</dbReference>
<keyword evidence="2" id="KW-0560">Oxidoreductase</keyword>
<dbReference type="GO" id="GO:0016491">
    <property type="term" value="F:oxidoreductase activity"/>
    <property type="evidence" value="ECO:0007669"/>
    <property type="project" value="UniProtKB-KW"/>
</dbReference>
<dbReference type="PRINTS" id="PR00080">
    <property type="entry name" value="SDRFAMILY"/>
</dbReference>
<dbReference type="PANTHER" id="PTHR24321:SF8">
    <property type="entry name" value="ESTRADIOL 17-BETA-DEHYDROGENASE 8-RELATED"/>
    <property type="match status" value="1"/>
</dbReference>
<gene>
    <name evidence="3" type="ordered locus">Zymop_0872</name>
</gene>
<dbReference type="PRINTS" id="PR00081">
    <property type="entry name" value="GDHRDH"/>
</dbReference>
<dbReference type="AlphaFoldDB" id="F8ESJ6"/>
<proteinExistence type="inferred from homology"/>
<dbReference type="Gene3D" id="3.40.50.720">
    <property type="entry name" value="NAD(P)-binding Rossmann-like Domain"/>
    <property type="match status" value="1"/>
</dbReference>
<dbReference type="PATRIC" id="fig|579138.3.peg.916"/>
<dbReference type="PROSITE" id="PS00061">
    <property type="entry name" value="ADH_SHORT"/>
    <property type="match status" value="1"/>
</dbReference>
<protein>
    <submittedName>
        <fullName evidence="3">Short-chain dehydrogenase/reductase SDR</fullName>
    </submittedName>
</protein>